<keyword evidence="2" id="KW-0812">Transmembrane</keyword>
<accession>A0A6J5QLH8</accession>
<sequence length="138" mass="15887">MWLVHFLPDWIFHLVLMVSFVVLVASSIISIIPYRQIIQIFSLIFLLISIWFEGAVSNEEAWQLKIKELEVKIAQAEAKSQETNTVIVEKVVKKLQLVRTKGDDIIKYVDREVVKYDKVCPIPEVVIKAHNQAAEAIK</sequence>
<evidence type="ECO:0000313" key="3">
    <source>
        <dbReference type="EMBL" id="CAB4173802.1"/>
    </source>
</evidence>
<reference evidence="4" key="1">
    <citation type="submission" date="2020-05" db="EMBL/GenBank/DDBJ databases">
        <authorList>
            <person name="Chiriac C."/>
            <person name="Salcher M."/>
            <person name="Ghai R."/>
            <person name="Kavagutti S V."/>
        </authorList>
    </citation>
    <scope>NUCLEOTIDE SEQUENCE</scope>
</reference>
<feature type="transmembrane region" description="Helical" evidence="2">
    <location>
        <begin position="38"/>
        <end position="56"/>
    </location>
</feature>
<evidence type="ECO:0000256" key="1">
    <source>
        <dbReference type="SAM" id="Coils"/>
    </source>
</evidence>
<evidence type="ECO:0000313" key="5">
    <source>
        <dbReference type="EMBL" id="CAB4193393.1"/>
    </source>
</evidence>
<name>A0A6J5QLH8_9CAUD</name>
<organism evidence="4">
    <name type="scientific">uncultured Caudovirales phage</name>
    <dbReference type="NCBI Taxonomy" id="2100421"/>
    <lineage>
        <taxon>Viruses</taxon>
        <taxon>Duplodnaviria</taxon>
        <taxon>Heunggongvirae</taxon>
        <taxon>Uroviricota</taxon>
        <taxon>Caudoviricetes</taxon>
        <taxon>Peduoviridae</taxon>
        <taxon>Maltschvirus</taxon>
        <taxon>Maltschvirus maltsch</taxon>
    </lineage>
</organism>
<dbReference type="EMBL" id="LR797435">
    <property type="protein sequence ID" value="CAB4216111.1"/>
    <property type="molecule type" value="Genomic_DNA"/>
</dbReference>
<dbReference type="EMBL" id="LR796912">
    <property type="protein sequence ID" value="CAB4173802.1"/>
    <property type="molecule type" value="Genomic_DNA"/>
</dbReference>
<keyword evidence="2" id="KW-1133">Transmembrane helix</keyword>
<dbReference type="EMBL" id="LR797079">
    <property type="protein sequence ID" value="CAB4185470.1"/>
    <property type="molecule type" value="Genomic_DNA"/>
</dbReference>
<evidence type="ECO:0000313" key="7">
    <source>
        <dbReference type="EMBL" id="CAB5230749.1"/>
    </source>
</evidence>
<keyword evidence="2" id="KW-0472">Membrane</keyword>
<feature type="coiled-coil region" evidence="1">
    <location>
        <begin position="59"/>
        <end position="86"/>
    </location>
</feature>
<feature type="transmembrane region" description="Helical" evidence="2">
    <location>
        <begin position="12"/>
        <end position="32"/>
    </location>
</feature>
<evidence type="ECO:0000313" key="6">
    <source>
        <dbReference type="EMBL" id="CAB4216111.1"/>
    </source>
</evidence>
<evidence type="ECO:0000256" key="2">
    <source>
        <dbReference type="SAM" id="Phobius"/>
    </source>
</evidence>
<gene>
    <name evidence="4" type="ORF">UFOVP1123_78</name>
    <name evidence="5" type="ORF">UFOVP1239_72</name>
    <name evidence="6" type="ORF">UFOVP1484_82</name>
    <name evidence="7" type="ORF">UFOVP1577_88</name>
    <name evidence="3" type="ORF">UFOVP961_8</name>
</gene>
<proteinExistence type="predicted"/>
<evidence type="ECO:0000313" key="4">
    <source>
        <dbReference type="EMBL" id="CAB4185470.1"/>
    </source>
</evidence>
<dbReference type="EMBL" id="LR797194">
    <property type="protein sequence ID" value="CAB4193393.1"/>
    <property type="molecule type" value="Genomic_DNA"/>
</dbReference>
<dbReference type="EMBL" id="LR798422">
    <property type="protein sequence ID" value="CAB5230749.1"/>
    <property type="molecule type" value="Genomic_DNA"/>
</dbReference>
<protein>
    <submittedName>
        <fullName evidence="4">Uncharacterized protein</fullName>
    </submittedName>
</protein>
<keyword evidence="1" id="KW-0175">Coiled coil</keyword>